<gene>
    <name evidence="6" type="ORF">PACLA_8A067596</name>
</gene>
<dbReference type="Gene3D" id="3.30.70.330">
    <property type="match status" value="2"/>
</dbReference>
<keyword evidence="3" id="KW-0808">Transferase</keyword>
<accession>A0A7D9JMQ6</accession>
<dbReference type="OrthoDB" id="10052316at2759"/>
<dbReference type="InterPro" id="IPR043472">
    <property type="entry name" value="Macro_dom-like"/>
</dbReference>
<feature type="non-terminal residue" evidence="6">
    <location>
        <position position="1013"/>
    </location>
</feature>
<dbReference type="SMART" id="SM00360">
    <property type="entry name" value="RRM"/>
    <property type="match status" value="2"/>
</dbReference>
<dbReference type="InterPro" id="IPR052056">
    <property type="entry name" value="Mono-ARTD/PARP"/>
</dbReference>
<dbReference type="EMBL" id="CACRXK020018296">
    <property type="protein sequence ID" value="CAB4032301.1"/>
    <property type="molecule type" value="Genomic_DNA"/>
</dbReference>
<evidence type="ECO:0000313" key="6">
    <source>
        <dbReference type="EMBL" id="CAB4032301.1"/>
    </source>
</evidence>
<dbReference type="Pfam" id="PF01661">
    <property type="entry name" value="Macro"/>
    <property type="match status" value="1"/>
</dbReference>
<evidence type="ECO:0000256" key="2">
    <source>
        <dbReference type="ARBA" id="ARBA00022676"/>
    </source>
</evidence>
<name>A0A7D9JMQ6_PARCT</name>
<evidence type="ECO:0000256" key="3">
    <source>
        <dbReference type="ARBA" id="ARBA00022679"/>
    </source>
</evidence>
<comment type="caution">
    <text evidence="6">The sequence shown here is derived from an EMBL/GenBank/DDBJ whole genome shotgun (WGS) entry which is preliminary data.</text>
</comment>
<dbReference type="AlphaFoldDB" id="A0A7D9JMQ6"/>
<reference evidence="6" key="1">
    <citation type="submission" date="2020-04" db="EMBL/GenBank/DDBJ databases">
        <authorList>
            <person name="Alioto T."/>
            <person name="Alioto T."/>
            <person name="Gomez Garrido J."/>
        </authorList>
    </citation>
    <scope>NUCLEOTIDE SEQUENCE</scope>
    <source>
        <strain evidence="6">A484AB</strain>
    </source>
</reference>
<dbReference type="GO" id="GO:0005634">
    <property type="term" value="C:nucleus"/>
    <property type="evidence" value="ECO:0007669"/>
    <property type="project" value="UniProtKB-SubCell"/>
</dbReference>
<organism evidence="6 7">
    <name type="scientific">Paramuricea clavata</name>
    <name type="common">Red gorgonian</name>
    <name type="synonym">Violescent sea-whip</name>
    <dbReference type="NCBI Taxonomy" id="317549"/>
    <lineage>
        <taxon>Eukaryota</taxon>
        <taxon>Metazoa</taxon>
        <taxon>Cnidaria</taxon>
        <taxon>Anthozoa</taxon>
        <taxon>Octocorallia</taxon>
        <taxon>Malacalcyonacea</taxon>
        <taxon>Plexauridae</taxon>
        <taxon>Paramuricea</taxon>
    </lineage>
</organism>
<dbReference type="GO" id="GO:0003714">
    <property type="term" value="F:transcription corepressor activity"/>
    <property type="evidence" value="ECO:0007669"/>
    <property type="project" value="TreeGrafter"/>
</dbReference>
<dbReference type="GO" id="GO:0016757">
    <property type="term" value="F:glycosyltransferase activity"/>
    <property type="evidence" value="ECO:0007669"/>
    <property type="project" value="UniProtKB-KW"/>
</dbReference>
<dbReference type="GO" id="GO:0005737">
    <property type="term" value="C:cytoplasm"/>
    <property type="evidence" value="ECO:0007669"/>
    <property type="project" value="TreeGrafter"/>
</dbReference>
<dbReference type="SMART" id="SM00506">
    <property type="entry name" value="A1pp"/>
    <property type="match status" value="1"/>
</dbReference>
<dbReference type="InterPro" id="IPR012677">
    <property type="entry name" value="Nucleotide-bd_a/b_plait_sf"/>
</dbReference>
<evidence type="ECO:0000256" key="5">
    <source>
        <dbReference type="ARBA" id="ARBA00023242"/>
    </source>
</evidence>
<dbReference type="Proteomes" id="UP001152795">
    <property type="component" value="Unassembled WGS sequence"/>
</dbReference>
<dbReference type="SUPFAM" id="SSF52949">
    <property type="entry name" value="Macro domain-like"/>
    <property type="match status" value="1"/>
</dbReference>
<dbReference type="SUPFAM" id="SSF54928">
    <property type="entry name" value="RNA-binding domain, RBD"/>
    <property type="match status" value="1"/>
</dbReference>
<dbReference type="Pfam" id="PF23085">
    <property type="entry name" value="RRM_PARP14_3"/>
    <property type="match status" value="1"/>
</dbReference>
<protein>
    <submittedName>
        <fullName evidence="6">Poly [ADP-ribose] polymerase 14-like isoform X2</fullName>
    </submittedName>
</protein>
<dbReference type="PANTHER" id="PTHR14453">
    <property type="entry name" value="PARP/ZINC FINGER CCCH TYPE DOMAIN CONTAINING PROTEIN"/>
    <property type="match status" value="1"/>
</dbReference>
<dbReference type="InterPro" id="IPR035979">
    <property type="entry name" value="RBD_domain_sf"/>
</dbReference>
<comment type="subcellular location">
    <subcellularLocation>
        <location evidence="1">Nucleus</location>
    </subcellularLocation>
</comment>
<keyword evidence="2" id="KW-0328">Glycosyltransferase</keyword>
<sequence length="1013" mass="113772">ATSVLNHPEQVINGSKIDVQSYESWLANNKVNSFIISLLHLVCDYWKKLNENLDFGLDQKFFTQEGSSAVDNQEYSQPEDAASAVKTIYVSDIKDSTTKDSITLFFETNKRSGGGDLCEGKEGYKRLSATVARLTFVSSKDAQNVLKKANETRLKLEGNMLKVSTVFEPTHDRSILLANKLNPKTSKETLQNFVESTKSVDVLNVVLGKDGKAIVILKNEIDEEYSNVVSSDEDLKLEGSIISLEFAPLTKGIKISNIPPGTSSDDIKFKFSNPKYGGSKVVDMMLDTNNGHANVYFEKSSVVSELVKNEHVFQEVPLTVIPCYDEFDELQEITTKTTEFCDDYHLEPLVMDYIMNHHEIKTQFKFKSMKYDKGNSTFHFTKEFDDSKLAQEFKNEFLHSFVKEEVKIPEAVFEKVKEAIEERKAEFEGKKVDFSFDGYRVTFIGKKEDVTLEKRSTEATIDRILEEAKFETTELVIEDKNKLKFLKCIDYFKNVMTEFPGVKIHGILSGKLSLVGTAEKHKDVHLRIFQDLVKISEIDVKMSDRQIEFLKRTKCQIVNSVLKKDDVMLMLQTLRGVVGAKGFQAKIMTLKKCDNTEEERLLHIIHTKTSEKCIGVDEETASFLTKSKKLQEFKKGIYDKHQVFIDPKLADLCNIWIVCEKSKMDNAVKELTNLINEKKIGSRKFGPMDPMKFRFLRAHCWGKIKQKEKSCKAEGIAVQKIDSDSLEVKGTQAGRKDMIFFLEKLVGNVHFKNFSLTEPGMKKEMSMHTTTAIISDIEENYNCVIQRETQPEETHAEKTEEATVVADGGTTAGAGGPSMSFVNDKEVKMASGKRITIVVGDLAYEKVDVIVNTTNSNVDLTGNACGRALLKVAGKELLNECKKIGSLQAGQMVSTGPAKLQCKRVYHVCSSAWDNGKGAPILRTLIKECLDQVEKDKLTSIALPAIGTGNLHFPRPEVAKIFFEETTAYLTAHPQSTINDVRFVAYSGDKATVDAFLGLLSNLYAKSLIEEGC</sequence>
<evidence type="ECO:0000313" key="7">
    <source>
        <dbReference type="Proteomes" id="UP001152795"/>
    </source>
</evidence>
<keyword evidence="7" id="KW-1185">Reference proteome</keyword>
<dbReference type="GO" id="GO:0010629">
    <property type="term" value="P:negative regulation of gene expression"/>
    <property type="evidence" value="ECO:0007669"/>
    <property type="project" value="TreeGrafter"/>
</dbReference>
<keyword evidence="4" id="KW-0520">NAD</keyword>
<evidence type="ECO:0000256" key="1">
    <source>
        <dbReference type="ARBA" id="ARBA00004123"/>
    </source>
</evidence>
<proteinExistence type="predicted"/>
<dbReference type="Gene3D" id="3.40.220.10">
    <property type="entry name" value="Leucine Aminopeptidase, subunit E, domain 1"/>
    <property type="match status" value="1"/>
</dbReference>
<evidence type="ECO:0000256" key="4">
    <source>
        <dbReference type="ARBA" id="ARBA00023027"/>
    </source>
</evidence>
<dbReference type="InterPro" id="IPR002589">
    <property type="entry name" value="Macro_dom"/>
</dbReference>
<dbReference type="GO" id="GO:0003723">
    <property type="term" value="F:RNA binding"/>
    <property type="evidence" value="ECO:0007669"/>
    <property type="project" value="InterPro"/>
</dbReference>
<dbReference type="PROSITE" id="PS51154">
    <property type="entry name" value="MACRO"/>
    <property type="match status" value="1"/>
</dbReference>
<dbReference type="InterPro" id="IPR000504">
    <property type="entry name" value="RRM_dom"/>
</dbReference>
<dbReference type="PANTHER" id="PTHR14453:SF67">
    <property type="entry name" value="POLY [ADP-RIBOSE] POLYMERASE"/>
    <property type="match status" value="1"/>
</dbReference>
<keyword evidence="5" id="KW-0539">Nucleus</keyword>